<comment type="caution">
    <text evidence="3">The sequence shown here is derived from an EMBL/GenBank/DDBJ whole genome shotgun (WGS) entry which is preliminary data.</text>
</comment>
<evidence type="ECO:0000313" key="3">
    <source>
        <dbReference type="EMBL" id="HJB37414.1"/>
    </source>
</evidence>
<dbReference type="InterPro" id="IPR036052">
    <property type="entry name" value="TrpB-like_PALP_sf"/>
</dbReference>
<reference evidence="3" key="2">
    <citation type="submission" date="2021-04" db="EMBL/GenBank/DDBJ databases">
        <authorList>
            <person name="Gilroy R."/>
        </authorList>
    </citation>
    <scope>NUCLEOTIDE SEQUENCE</scope>
    <source>
        <strain evidence="3">ChiBcolR8-3208</strain>
    </source>
</reference>
<organism evidence="3 4">
    <name type="scientific">Candidatus Acutalibacter ornithocaccae</name>
    <dbReference type="NCBI Taxonomy" id="2838416"/>
    <lineage>
        <taxon>Bacteria</taxon>
        <taxon>Bacillati</taxon>
        <taxon>Bacillota</taxon>
        <taxon>Clostridia</taxon>
        <taxon>Eubacteriales</taxon>
        <taxon>Acutalibacteraceae</taxon>
        <taxon>Acutalibacter</taxon>
    </lineage>
</organism>
<dbReference type="AlphaFoldDB" id="A0A9D2RZ76"/>
<dbReference type="SUPFAM" id="SSF53686">
    <property type="entry name" value="Tryptophan synthase beta subunit-like PLP-dependent enzymes"/>
    <property type="match status" value="1"/>
</dbReference>
<accession>A0A9D2RZ76</accession>
<feature type="non-terminal residue" evidence="3">
    <location>
        <position position="119"/>
    </location>
</feature>
<keyword evidence="3" id="KW-0456">Lyase</keyword>
<dbReference type="PANTHER" id="PTHR48077">
    <property type="entry name" value="TRYPTOPHAN SYNTHASE-RELATED"/>
    <property type="match status" value="1"/>
</dbReference>
<reference evidence="3" key="1">
    <citation type="journal article" date="2021" name="PeerJ">
        <title>Extensive microbial diversity within the chicken gut microbiome revealed by metagenomics and culture.</title>
        <authorList>
            <person name="Gilroy R."/>
            <person name="Ravi A."/>
            <person name="Getino M."/>
            <person name="Pursley I."/>
            <person name="Horton D.L."/>
            <person name="Alikhan N.F."/>
            <person name="Baker D."/>
            <person name="Gharbi K."/>
            <person name="Hall N."/>
            <person name="Watson M."/>
            <person name="Adriaenssens E.M."/>
            <person name="Foster-Nyarko E."/>
            <person name="Jarju S."/>
            <person name="Secka A."/>
            <person name="Antonio M."/>
            <person name="Oren A."/>
            <person name="Chaudhuri R.R."/>
            <person name="La Ragione R."/>
            <person name="Hildebrand F."/>
            <person name="Pallen M.J."/>
        </authorList>
    </citation>
    <scope>NUCLEOTIDE SEQUENCE</scope>
    <source>
        <strain evidence="3">ChiBcolR8-3208</strain>
    </source>
</reference>
<dbReference type="Proteomes" id="UP000824214">
    <property type="component" value="Unassembled WGS sequence"/>
</dbReference>
<dbReference type="GO" id="GO:0004834">
    <property type="term" value="F:tryptophan synthase activity"/>
    <property type="evidence" value="ECO:0007669"/>
    <property type="project" value="UniProtKB-EC"/>
</dbReference>
<name>A0A9D2RZ76_9FIRM</name>
<evidence type="ECO:0000313" key="4">
    <source>
        <dbReference type="Proteomes" id="UP000824214"/>
    </source>
</evidence>
<comment type="cofactor">
    <cofactor evidence="1">
        <name>pyridoxal 5'-phosphate</name>
        <dbReference type="ChEBI" id="CHEBI:597326"/>
    </cofactor>
</comment>
<keyword evidence="2" id="KW-0663">Pyridoxal phosphate</keyword>
<sequence length="119" mass="13786">MAQIPYKIYLDESELPQAWYNLRADMKNKPAPLLNPATHQPMTFDELRPVFCDELVRQELDDTTPYFDIPGEILDFYKMYRPSPLIHAEFLEKALGTPAKIYYKFEGNNTSGSHKLNSA</sequence>
<gene>
    <name evidence="3" type="ORF">H9942_05020</name>
</gene>
<evidence type="ECO:0000256" key="2">
    <source>
        <dbReference type="ARBA" id="ARBA00022898"/>
    </source>
</evidence>
<proteinExistence type="predicted"/>
<dbReference type="GO" id="GO:0052684">
    <property type="term" value="F:L-serine hydro-lyase (adding indole, L-tryptophan-forming) activity"/>
    <property type="evidence" value="ECO:0007669"/>
    <property type="project" value="TreeGrafter"/>
</dbReference>
<dbReference type="EMBL" id="DWXZ01000104">
    <property type="protein sequence ID" value="HJB37414.1"/>
    <property type="molecule type" value="Genomic_DNA"/>
</dbReference>
<dbReference type="GO" id="GO:0005737">
    <property type="term" value="C:cytoplasm"/>
    <property type="evidence" value="ECO:0007669"/>
    <property type="project" value="TreeGrafter"/>
</dbReference>
<dbReference type="EC" id="4.2.1.20" evidence="3"/>
<evidence type="ECO:0000256" key="1">
    <source>
        <dbReference type="ARBA" id="ARBA00001933"/>
    </source>
</evidence>
<dbReference type="PANTHER" id="PTHR48077:SF6">
    <property type="entry name" value="TRYPTOPHAN SYNTHASE"/>
    <property type="match status" value="1"/>
</dbReference>
<dbReference type="Gene3D" id="3.40.50.1100">
    <property type="match status" value="2"/>
</dbReference>
<dbReference type="InterPro" id="IPR023026">
    <property type="entry name" value="Trp_synth_beta/beta-like"/>
</dbReference>
<protein>
    <submittedName>
        <fullName evidence="3">TrpB-like pyridoxal-phosphate dependent enzyme</fullName>
        <ecNumber evidence="3">4.2.1.20</ecNumber>
    </submittedName>
</protein>